<dbReference type="EMBL" id="CP032568">
    <property type="protein sequence ID" value="AYF75126.1"/>
    <property type="molecule type" value="Genomic_DNA"/>
</dbReference>
<gene>
    <name evidence="1" type="ORF">D7D52_16055</name>
</gene>
<dbReference type="Proteomes" id="UP000267164">
    <property type="component" value="Chromosome"/>
</dbReference>
<reference evidence="1 2" key="1">
    <citation type="submission" date="2018-09" db="EMBL/GenBank/DDBJ databases">
        <title>Nocardia yunnanensis sp. nov., an actinomycete isolated from a soil sample.</title>
        <authorList>
            <person name="Zhang J."/>
        </authorList>
    </citation>
    <scope>NUCLEOTIDE SEQUENCE [LARGE SCALE GENOMIC DNA]</scope>
    <source>
        <strain evidence="1 2">CFHS0054</strain>
    </source>
</reference>
<name>A0A386ZC96_9NOCA</name>
<dbReference type="OrthoDB" id="4518381at2"/>
<keyword evidence="2" id="KW-1185">Reference proteome</keyword>
<evidence type="ECO:0000313" key="2">
    <source>
        <dbReference type="Proteomes" id="UP000267164"/>
    </source>
</evidence>
<dbReference type="KEGG" id="nyu:D7D52_16055"/>
<protein>
    <submittedName>
        <fullName evidence="1">Uncharacterized protein</fullName>
    </submittedName>
</protein>
<organism evidence="1 2">
    <name type="scientific">Nocardia yunnanensis</name>
    <dbReference type="NCBI Taxonomy" id="2382165"/>
    <lineage>
        <taxon>Bacteria</taxon>
        <taxon>Bacillati</taxon>
        <taxon>Actinomycetota</taxon>
        <taxon>Actinomycetes</taxon>
        <taxon>Mycobacteriales</taxon>
        <taxon>Nocardiaceae</taxon>
        <taxon>Nocardia</taxon>
    </lineage>
</organism>
<evidence type="ECO:0000313" key="1">
    <source>
        <dbReference type="EMBL" id="AYF75126.1"/>
    </source>
</evidence>
<sequence>MGFMDMRALREFSQAETGAAEIEHFASGHGIWLPEDVRAELAEVQSGATAAELTAGVVSLRNLMPGGDLFHTALLALLCGTMVERGADPGAAIDATLELLTRQLDALAEKPDELTRAAGQLSLPAAMTMLSRSKETRKRWRERPAIMDRLDQLEEDELVPFWLREMFTLHDDVELLVLDPKNRRAFEFRLIGVRDRLYHCYALLQDALLRHAGPGYLDAEPVDPAAVRYARNDRLTREDHAAAATLMDHQRFHFAYPGVGFMPGSGSPSELPTLDGKPLLTVAPKGIHFNWRPSNMYGVLHEALASSVELTHEFDSAEAAALLSRCGLA</sequence>
<proteinExistence type="predicted"/>
<accession>A0A386ZC96</accession>
<dbReference type="AlphaFoldDB" id="A0A386ZC96"/>